<keyword evidence="1" id="KW-0472">Membrane</keyword>
<protein>
    <submittedName>
        <fullName evidence="2">Uncharacterized protein</fullName>
    </submittedName>
</protein>
<feature type="transmembrane region" description="Helical" evidence="1">
    <location>
        <begin position="82"/>
        <end position="107"/>
    </location>
</feature>
<gene>
    <name evidence="2" type="ORF">EDB81DRAFT_808377</name>
</gene>
<reference evidence="2" key="1">
    <citation type="journal article" date="2021" name="Nat. Commun.">
        <title>Genetic determinants of endophytism in the Arabidopsis root mycobiome.</title>
        <authorList>
            <person name="Mesny F."/>
            <person name="Miyauchi S."/>
            <person name="Thiergart T."/>
            <person name="Pickel B."/>
            <person name="Atanasova L."/>
            <person name="Karlsson M."/>
            <person name="Huettel B."/>
            <person name="Barry K.W."/>
            <person name="Haridas S."/>
            <person name="Chen C."/>
            <person name="Bauer D."/>
            <person name="Andreopoulos W."/>
            <person name="Pangilinan J."/>
            <person name="LaButti K."/>
            <person name="Riley R."/>
            <person name="Lipzen A."/>
            <person name="Clum A."/>
            <person name="Drula E."/>
            <person name="Henrissat B."/>
            <person name="Kohler A."/>
            <person name="Grigoriev I.V."/>
            <person name="Martin F.M."/>
            <person name="Hacquard S."/>
        </authorList>
    </citation>
    <scope>NUCLEOTIDE SEQUENCE</scope>
    <source>
        <strain evidence="2">MPI-CAGE-AT-0147</strain>
    </source>
</reference>
<sequence>MRSVNCMLRVRVTPRLTQAVAYSQSYALFPRAFSTQNRLLAQSKAEKRITKKEFDSQQPGSANPSYPTFSLEVLGVSKNMKIFLLVVLSIMGTIETWFWCKAIWYWWKGDSEAQKE</sequence>
<keyword evidence="1" id="KW-1133">Transmembrane helix</keyword>
<dbReference type="OrthoDB" id="5231661at2759"/>
<evidence type="ECO:0000256" key="1">
    <source>
        <dbReference type="SAM" id="Phobius"/>
    </source>
</evidence>
<dbReference type="Proteomes" id="UP000738349">
    <property type="component" value="Unassembled WGS sequence"/>
</dbReference>
<comment type="caution">
    <text evidence="2">The sequence shown here is derived from an EMBL/GenBank/DDBJ whole genome shotgun (WGS) entry which is preliminary data.</text>
</comment>
<name>A0A9P9IS65_9HYPO</name>
<evidence type="ECO:0000313" key="3">
    <source>
        <dbReference type="Proteomes" id="UP000738349"/>
    </source>
</evidence>
<accession>A0A9P9IS65</accession>
<keyword evidence="1" id="KW-0812">Transmembrane</keyword>
<proteinExistence type="predicted"/>
<organism evidence="2 3">
    <name type="scientific">Dactylonectria macrodidyma</name>
    <dbReference type="NCBI Taxonomy" id="307937"/>
    <lineage>
        <taxon>Eukaryota</taxon>
        <taxon>Fungi</taxon>
        <taxon>Dikarya</taxon>
        <taxon>Ascomycota</taxon>
        <taxon>Pezizomycotina</taxon>
        <taxon>Sordariomycetes</taxon>
        <taxon>Hypocreomycetidae</taxon>
        <taxon>Hypocreales</taxon>
        <taxon>Nectriaceae</taxon>
        <taxon>Dactylonectria</taxon>
    </lineage>
</organism>
<keyword evidence="3" id="KW-1185">Reference proteome</keyword>
<dbReference type="EMBL" id="JAGMUV010000017">
    <property type="protein sequence ID" value="KAH7131327.1"/>
    <property type="molecule type" value="Genomic_DNA"/>
</dbReference>
<evidence type="ECO:0000313" key="2">
    <source>
        <dbReference type="EMBL" id="KAH7131327.1"/>
    </source>
</evidence>
<dbReference type="AlphaFoldDB" id="A0A9P9IS65"/>